<dbReference type="EMBL" id="PFSE01000054">
    <property type="protein sequence ID" value="PJC28650.1"/>
    <property type="molecule type" value="Genomic_DNA"/>
</dbReference>
<comment type="caution">
    <text evidence="1">The sequence shown here is derived from an EMBL/GenBank/DDBJ whole genome shotgun (WGS) entry which is preliminary data.</text>
</comment>
<proteinExistence type="predicted"/>
<protein>
    <submittedName>
        <fullName evidence="1">Uncharacterized protein</fullName>
    </submittedName>
</protein>
<dbReference type="Proteomes" id="UP000230885">
    <property type="component" value="Unassembled WGS sequence"/>
</dbReference>
<name>A0A2M8EU55_9BACT</name>
<gene>
    <name evidence="1" type="ORF">CO053_03405</name>
</gene>
<evidence type="ECO:0000313" key="1">
    <source>
        <dbReference type="EMBL" id="PJC28650.1"/>
    </source>
</evidence>
<reference evidence="2" key="1">
    <citation type="submission" date="2017-09" db="EMBL/GenBank/DDBJ databases">
        <title>Depth-based differentiation of microbial function through sediment-hosted aquifers and enrichment of novel symbionts in the deep terrestrial subsurface.</title>
        <authorList>
            <person name="Probst A.J."/>
            <person name="Ladd B."/>
            <person name="Jarett J.K."/>
            <person name="Geller-Mcgrath D.E."/>
            <person name="Sieber C.M.K."/>
            <person name="Emerson J.B."/>
            <person name="Anantharaman K."/>
            <person name="Thomas B.C."/>
            <person name="Malmstrom R."/>
            <person name="Stieglmeier M."/>
            <person name="Klingl A."/>
            <person name="Woyke T."/>
            <person name="Ryan C.M."/>
            <person name="Banfield J.F."/>
        </authorList>
    </citation>
    <scope>NUCLEOTIDE SEQUENCE [LARGE SCALE GENOMIC DNA]</scope>
</reference>
<accession>A0A2M8EU55</accession>
<sequence>MAEELRLLPMSPSDYVKETMERFAGWACAGDGDSPAGNNCHNICDYMVRKLEDTLVFAWQVPQEEEQIKRAHHSFLMFGGEGKWVADAQYLQYVSVADRGELPTIMFIPIIDKETFCQILKIRFRIPEEFHHLWTDLVFDKQG</sequence>
<organism evidence="1 2">
    <name type="scientific">Candidatus Shapirobacteria bacterium CG_4_9_14_0_2_um_filter_40_11</name>
    <dbReference type="NCBI Taxonomy" id="1974876"/>
    <lineage>
        <taxon>Bacteria</taxon>
        <taxon>Candidatus Shapironibacteriota</taxon>
    </lineage>
</organism>
<evidence type="ECO:0000313" key="2">
    <source>
        <dbReference type="Proteomes" id="UP000230885"/>
    </source>
</evidence>
<dbReference type="AlphaFoldDB" id="A0A2M8EU55"/>